<organism evidence="1 3">
    <name type="scientific">Listeria booriae</name>
    <dbReference type="NCBI Taxonomy" id="1552123"/>
    <lineage>
        <taxon>Bacteria</taxon>
        <taxon>Bacillati</taxon>
        <taxon>Bacillota</taxon>
        <taxon>Bacilli</taxon>
        <taxon>Bacillales</taxon>
        <taxon>Listeriaceae</taxon>
        <taxon>Listeria</taxon>
    </lineage>
</organism>
<evidence type="ECO:0000313" key="4">
    <source>
        <dbReference type="Proteomes" id="UP000574104"/>
    </source>
</evidence>
<evidence type="ECO:0000313" key="2">
    <source>
        <dbReference type="EMBL" id="MBC1615399.1"/>
    </source>
</evidence>
<dbReference type="EMBL" id="JAARSH010000002">
    <property type="protein sequence ID" value="MBC1615399.1"/>
    <property type="molecule type" value="Genomic_DNA"/>
</dbReference>
<proteinExistence type="predicted"/>
<evidence type="ECO:0000313" key="1">
    <source>
        <dbReference type="EMBL" id="MBC1316628.1"/>
    </source>
</evidence>
<gene>
    <name evidence="1" type="ORF">HB811_07575</name>
    <name evidence="2" type="ORF">HB904_04320</name>
</gene>
<dbReference type="Proteomes" id="UP000543379">
    <property type="component" value="Unassembled WGS sequence"/>
</dbReference>
<sequence>MNEPILCAILEIRGLTEDELQEELTAFLAHLEDSYEGFGAGVTGLNEKGYDDLKKFMKEETE</sequence>
<dbReference type="EMBL" id="JAAROV010000002">
    <property type="protein sequence ID" value="MBC1316628.1"/>
    <property type="molecule type" value="Genomic_DNA"/>
</dbReference>
<comment type="caution">
    <text evidence="1">The sequence shown here is derived from an EMBL/GenBank/DDBJ whole genome shotgun (WGS) entry which is preliminary data.</text>
</comment>
<dbReference type="Proteomes" id="UP000574104">
    <property type="component" value="Unassembled WGS sequence"/>
</dbReference>
<reference evidence="3 4" key="1">
    <citation type="submission" date="2020-03" db="EMBL/GenBank/DDBJ databases">
        <title>Soil Listeria distribution.</title>
        <authorList>
            <person name="Liao J."/>
            <person name="Wiedmann M."/>
        </authorList>
    </citation>
    <scope>NUCLEOTIDE SEQUENCE [LARGE SCALE GENOMIC DNA]</scope>
    <source>
        <strain evidence="2 4">FSL L7-1299</strain>
        <strain evidence="1 3">FSL L7-1816</strain>
    </source>
</reference>
<protein>
    <submittedName>
        <fullName evidence="1">Uncharacterized protein</fullName>
    </submittedName>
</protein>
<dbReference type="RefSeq" id="WP_185361805.1">
    <property type="nucleotide sequence ID" value="NZ_JAAROO010000002.1"/>
</dbReference>
<dbReference type="AlphaFoldDB" id="A0A841XYD8"/>
<evidence type="ECO:0000313" key="3">
    <source>
        <dbReference type="Proteomes" id="UP000543379"/>
    </source>
</evidence>
<name>A0A841XYD8_9LIST</name>
<accession>A0A841XYD8</accession>